<keyword evidence="2" id="KW-1185">Reference proteome</keyword>
<comment type="caution">
    <text evidence="1">The sequence shown here is derived from an EMBL/GenBank/DDBJ whole genome shotgun (WGS) entry which is preliminary data.</text>
</comment>
<sequence>MTEQELLQIENHSNLNLVLLSGPPSSGKTSLLFQFAFNVADSTNRNVVFICNPRRLEAKPPFLSQGIQPSSHVFERIQMKYVNDDEDIKKCFAAFHLYDTLPAAVIIDDFGDFFNDRVCQERYSNSRGRDLAMVRNLALCRNAITYANGKGSCMLLLSDTHHGNSPRLYFVYKKWIPTIFTIQEGDEPGSFILKGKSYSGTDNSGRIKAARYSISLQALLLDTVIEDQVE</sequence>
<proteinExistence type="predicted"/>
<organism evidence="1 2">
    <name type="scientific">Bauhinia variegata</name>
    <name type="common">Purple orchid tree</name>
    <name type="synonym">Phanera variegata</name>
    <dbReference type="NCBI Taxonomy" id="167791"/>
    <lineage>
        <taxon>Eukaryota</taxon>
        <taxon>Viridiplantae</taxon>
        <taxon>Streptophyta</taxon>
        <taxon>Embryophyta</taxon>
        <taxon>Tracheophyta</taxon>
        <taxon>Spermatophyta</taxon>
        <taxon>Magnoliopsida</taxon>
        <taxon>eudicotyledons</taxon>
        <taxon>Gunneridae</taxon>
        <taxon>Pentapetalae</taxon>
        <taxon>rosids</taxon>
        <taxon>fabids</taxon>
        <taxon>Fabales</taxon>
        <taxon>Fabaceae</taxon>
        <taxon>Cercidoideae</taxon>
        <taxon>Cercideae</taxon>
        <taxon>Bauhiniinae</taxon>
        <taxon>Bauhinia</taxon>
    </lineage>
</organism>
<accession>A0ACB9KDQ8</accession>
<evidence type="ECO:0000313" key="1">
    <source>
        <dbReference type="EMBL" id="KAI4295256.1"/>
    </source>
</evidence>
<dbReference type="EMBL" id="CM039439">
    <property type="protein sequence ID" value="KAI4295256.1"/>
    <property type="molecule type" value="Genomic_DNA"/>
</dbReference>
<protein>
    <submittedName>
        <fullName evidence="1">Uncharacterized protein</fullName>
    </submittedName>
</protein>
<reference evidence="1 2" key="1">
    <citation type="journal article" date="2022" name="DNA Res.">
        <title>Chromosomal-level genome assembly of the orchid tree Bauhinia variegata (Leguminosae; Cercidoideae) supports the allotetraploid origin hypothesis of Bauhinia.</title>
        <authorList>
            <person name="Zhong Y."/>
            <person name="Chen Y."/>
            <person name="Zheng D."/>
            <person name="Pang J."/>
            <person name="Liu Y."/>
            <person name="Luo S."/>
            <person name="Meng S."/>
            <person name="Qian L."/>
            <person name="Wei D."/>
            <person name="Dai S."/>
            <person name="Zhou R."/>
        </authorList>
    </citation>
    <scope>NUCLEOTIDE SEQUENCE [LARGE SCALE GENOMIC DNA]</scope>
    <source>
        <strain evidence="1">BV-YZ2020</strain>
    </source>
</reference>
<dbReference type="Proteomes" id="UP000828941">
    <property type="component" value="Chromosome 14"/>
</dbReference>
<evidence type="ECO:0000313" key="2">
    <source>
        <dbReference type="Proteomes" id="UP000828941"/>
    </source>
</evidence>
<name>A0ACB9KDQ8_BAUVA</name>
<gene>
    <name evidence="1" type="ORF">L6164_035322</name>
</gene>